<sequence>MGQDVTCSRTSSSRRDGMNNQRQHQDEGDVASSVSPPLDYHTSSTSWIRRPCRGAEHVRRSRHRSLEVEKVDGAEGREGAGGDERGEGEGRATEVTMEVNGRPRMVSKEAARAGEADGDGGGRRRRRGRRRWTATEEAEKAATTSDTDGDGGGQGGEVGGGMARRYPHLRCEPKMRTNANRIKHPIPKLPLKELEDYLPAL</sequence>
<feature type="compositionally biased region" description="Basic and acidic residues" evidence="1">
    <location>
        <begin position="53"/>
        <end position="92"/>
    </location>
</feature>
<proteinExistence type="predicted"/>
<dbReference type="Proteomes" id="UP000008021">
    <property type="component" value="Chromosome 3"/>
</dbReference>
<feature type="compositionally biased region" description="Basic and acidic residues" evidence="1">
    <location>
        <begin position="106"/>
        <end position="115"/>
    </location>
</feature>
<accession>A0A0E0D3Y2</accession>
<feature type="compositionally biased region" description="Polar residues" evidence="1">
    <location>
        <begin position="1"/>
        <end position="11"/>
    </location>
</feature>
<evidence type="ECO:0000313" key="3">
    <source>
        <dbReference type="Proteomes" id="UP000008021"/>
    </source>
</evidence>
<feature type="region of interest" description="Disordered" evidence="1">
    <location>
        <begin position="1"/>
        <end position="164"/>
    </location>
</feature>
<dbReference type="Gramene" id="OMERI03G24150.1">
    <property type="protein sequence ID" value="OMERI03G24150.1"/>
    <property type="gene ID" value="OMERI03G24150"/>
</dbReference>
<keyword evidence="3" id="KW-1185">Reference proteome</keyword>
<feature type="compositionally biased region" description="Basic and acidic residues" evidence="1">
    <location>
        <begin position="13"/>
        <end position="27"/>
    </location>
</feature>
<dbReference type="AlphaFoldDB" id="A0A0E0D3Y2"/>
<evidence type="ECO:0000313" key="2">
    <source>
        <dbReference type="EnsemblPlants" id="OMERI03G24150.1"/>
    </source>
</evidence>
<dbReference type="EnsemblPlants" id="OMERI03G24150.1">
    <property type="protein sequence ID" value="OMERI03G24150.1"/>
    <property type="gene ID" value="OMERI03G24150"/>
</dbReference>
<organism evidence="2">
    <name type="scientific">Oryza meridionalis</name>
    <dbReference type="NCBI Taxonomy" id="40149"/>
    <lineage>
        <taxon>Eukaryota</taxon>
        <taxon>Viridiplantae</taxon>
        <taxon>Streptophyta</taxon>
        <taxon>Embryophyta</taxon>
        <taxon>Tracheophyta</taxon>
        <taxon>Spermatophyta</taxon>
        <taxon>Magnoliopsida</taxon>
        <taxon>Liliopsida</taxon>
        <taxon>Poales</taxon>
        <taxon>Poaceae</taxon>
        <taxon>BOP clade</taxon>
        <taxon>Oryzoideae</taxon>
        <taxon>Oryzeae</taxon>
        <taxon>Oryzinae</taxon>
        <taxon>Oryza</taxon>
    </lineage>
</organism>
<name>A0A0E0D3Y2_9ORYZ</name>
<feature type="compositionally biased region" description="Gly residues" evidence="1">
    <location>
        <begin position="150"/>
        <end position="162"/>
    </location>
</feature>
<reference evidence="2" key="1">
    <citation type="submission" date="2015-04" db="UniProtKB">
        <authorList>
            <consortium name="EnsemblPlants"/>
        </authorList>
    </citation>
    <scope>IDENTIFICATION</scope>
</reference>
<protein>
    <submittedName>
        <fullName evidence="2">Uncharacterized protein</fullName>
    </submittedName>
</protein>
<feature type="compositionally biased region" description="Basic residues" evidence="1">
    <location>
        <begin position="123"/>
        <end position="132"/>
    </location>
</feature>
<dbReference type="HOGENOM" id="CLU_117861_0_0_1"/>
<reference evidence="2" key="2">
    <citation type="submission" date="2018-05" db="EMBL/GenBank/DDBJ databases">
        <title>OmerRS3 (Oryza meridionalis Reference Sequence Version 3).</title>
        <authorList>
            <person name="Zhang J."/>
            <person name="Kudrna D."/>
            <person name="Lee S."/>
            <person name="Talag J."/>
            <person name="Welchert J."/>
            <person name="Wing R.A."/>
        </authorList>
    </citation>
    <scope>NUCLEOTIDE SEQUENCE [LARGE SCALE GENOMIC DNA]</scope>
    <source>
        <strain evidence="2">cv. OR44</strain>
    </source>
</reference>
<evidence type="ECO:0000256" key="1">
    <source>
        <dbReference type="SAM" id="MobiDB-lite"/>
    </source>
</evidence>